<keyword evidence="5 14" id="KW-0808">Transferase</keyword>
<reference evidence="16" key="1">
    <citation type="submission" date="2020-05" db="EMBL/GenBank/DDBJ databases">
        <title>Phylogenomic resolution of chytrid fungi.</title>
        <authorList>
            <person name="Stajich J.E."/>
            <person name="Amses K."/>
            <person name="Simmons R."/>
            <person name="Seto K."/>
            <person name="Myers J."/>
            <person name="Bonds A."/>
            <person name="Quandt C.A."/>
            <person name="Barry K."/>
            <person name="Liu P."/>
            <person name="Grigoriev I."/>
            <person name="Longcore J.E."/>
            <person name="James T.Y."/>
        </authorList>
    </citation>
    <scope>NUCLEOTIDE SEQUENCE</scope>
    <source>
        <strain evidence="16">PLAUS21</strain>
    </source>
</reference>
<dbReference type="PROSITE" id="PS51599">
    <property type="entry name" value="SAM_PEMT_PEM2"/>
    <property type="match status" value="1"/>
</dbReference>
<keyword evidence="8 14" id="KW-0256">Endoplasmic reticulum</keyword>
<dbReference type="Pfam" id="PF04191">
    <property type="entry name" value="PEMT"/>
    <property type="match status" value="1"/>
</dbReference>
<sequence>MDQQLLFLKNIFNETNIQLMNATYTSLIQESQQAFQAINWQTPSLWISVGTVVLSPLYWNVVARNEYKNKTLTKLFGTKELACWFFSASVFILGLYRDYRFTVAIKDQPHGPEAFPFLALPAVVAFGYIISTIGSMFVFFSMKGLGIHGTYLGDYFGILKTERVTGFPFNVVEHPMYYGSTMCFLGTAIWYASPIGVLLSAWVLIVYLIAGVGFEEEFTNKIYSNAQKKTA</sequence>
<dbReference type="Gene3D" id="1.20.120.1630">
    <property type="match status" value="1"/>
</dbReference>
<keyword evidence="17" id="KW-1185">Reference proteome</keyword>
<keyword evidence="10 14" id="KW-0443">Lipid metabolism</keyword>
<accession>A0AAD5UJH0</accession>
<feature type="binding site" evidence="14">
    <location>
        <begin position="215"/>
        <end position="216"/>
    </location>
    <ligand>
        <name>S-adenosyl-L-methionine</name>
        <dbReference type="ChEBI" id="CHEBI:59789"/>
    </ligand>
</feature>
<evidence type="ECO:0000256" key="7">
    <source>
        <dbReference type="ARBA" id="ARBA00022692"/>
    </source>
</evidence>
<dbReference type="Proteomes" id="UP001210925">
    <property type="component" value="Unassembled WGS sequence"/>
</dbReference>
<keyword evidence="7 14" id="KW-0812">Transmembrane</keyword>
<evidence type="ECO:0000256" key="10">
    <source>
        <dbReference type="ARBA" id="ARBA00023098"/>
    </source>
</evidence>
<dbReference type="InterPro" id="IPR024960">
    <property type="entry name" value="PEMT/MFAP"/>
</dbReference>
<comment type="caution">
    <text evidence="16">The sequence shown here is derived from an EMBL/GenBank/DDBJ whole genome shotgun (WGS) entry which is preliminary data.</text>
</comment>
<organism evidence="16 17">
    <name type="scientific">Boothiomyces macroporosus</name>
    <dbReference type="NCBI Taxonomy" id="261099"/>
    <lineage>
        <taxon>Eukaryota</taxon>
        <taxon>Fungi</taxon>
        <taxon>Fungi incertae sedis</taxon>
        <taxon>Chytridiomycota</taxon>
        <taxon>Chytridiomycota incertae sedis</taxon>
        <taxon>Chytridiomycetes</taxon>
        <taxon>Rhizophydiales</taxon>
        <taxon>Terramycetaceae</taxon>
        <taxon>Boothiomyces</taxon>
    </lineage>
</organism>
<evidence type="ECO:0000256" key="2">
    <source>
        <dbReference type="ARBA" id="ARBA00005189"/>
    </source>
</evidence>
<gene>
    <name evidence="16" type="primary">OPI3</name>
    <name evidence="16" type="ORF">HK103_001449</name>
</gene>
<dbReference type="InterPro" id="IPR007318">
    <property type="entry name" value="Phopholipid_MeTrfase"/>
</dbReference>
<feature type="topological domain" description="Lumenal" evidence="14">
    <location>
        <begin position="149"/>
        <end position="191"/>
    </location>
</feature>
<name>A0AAD5UJH0_9FUNG</name>
<comment type="pathway">
    <text evidence="2">Lipid metabolism.</text>
</comment>
<keyword evidence="4 14" id="KW-0489">Methyltransferase</keyword>
<feature type="transmembrane region" description="Helical" evidence="15">
    <location>
        <begin position="44"/>
        <end position="61"/>
    </location>
</feature>
<evidence type="ECO:0000256" key="12">
    <source>
        <dbReference type="ARBA" id="ARBA00023209"/>
    </source>
</evidence>
<dbReference type="GO" id="GO:0031966">
    <property type="term" value="C:mitochondrial membrane"/>
    <property type="evidence" value="ECO:0007669"/>
    <property type="project" value="UniProtKB-SubCell"/>
</dbReference>
<comment type="similarity">
    <text evidence="14">Belongs to the class VI-like SAM-binding methyltransferase superfamily. PEMT/PEM2 methyltransferase family.</text>
</comment>
<dbReference type="HAMAP" id="MF_03216">
    <property type="entry name" value="PLMT"/>
    <property type="match status" value="1"/>
</dbReference>
<dbReference type="GO" id="GO:0032259">
    <property type="term" value="P:methylation"/>
    <property type="evidence" value="ECO:0007669"/>
    <property type="project" value="UniProtKB-KW"/>
</dbReference>
<dbReference type="GO" id="GO:0005789">
    <property type="term" value="C:endoplasmic reticulum membrane"/>
    <property type="evidence" value="ECO:0007669"/>
    <property type="project" value="UniProtKB-SubCell"/>
</dbReference>
<evidence type="ECO:0000256" key="14">
    <source>
        <dbReference type="HAMAP-Rule" id="MF_03216"/>
    </source>
</evidence>
<evidence type="ECO:0000256" key="1">
    <source>
        <dbReference type="ARBA" id="ARBA00004969"/>
    </source>
</evidence>
<evidence type="ECO:0000256" key="11">
    <source>
        <dbReference type="ARBA" id="ARBA00023136"/>
    </source>
</evidence>
<proteinExistence type="inferred from homology"/>
<dbReference type="AlphaFoldDB" id="A0AAD5UJH0"/>
<feature type="transmembrane region" description="Helical" evidence="15">
    <location>
        <begin position="117"/>
        <end position="140"/>
    </location>
</feature>
<feature type="topological domain" description="Lumenal" evidence="14">
    <location>
        <begin position="64"/>
        <end position="75"/>
    </location>
</feature>
<feature type="transmembrane region" description="Helical" evidence="15">
    <location>
        <begin position="81"/>
        <end position="97"/>
    </location>
</feature>
<dbReference type="GO" id="GO:0006656">
    <property type="term" value="P:phosphatidylcholine biosynthetic process"/>
    <property type="evidence" value="ECO:0007669"/>
    <property type="project" value="UniProtKB-UniRule"/>
</dbReference>
<keyword evidence="12 14" id="KW-0594">Phospholipid biosynthesis</keyword>
<keyword evidence="9 14" id="KW-1133">Transmembrane helix</keyword>
<evidence type="ECO:0000256" key="3">
    <source>
        <dbReference type="ARBA" id="ARBA00022516"/>
    </source>
</evidence>
<comment type="catalytic activity">
    <reaction evidence="14">
        <text>a 1,2-diacyl-sn-glycero-3-phospho-N,N-dimethylethanolamine + S-adenosyl-L-methionine = a 1,2-diacyl-sn-glycero-3-phosphocholine + S-adenosyl-L-homocysteine + H(+)</text>
        <dbReference type="Rhea" id="RHEA:32739"/>
        <dbReference type="ChEBI" id="CHEBI:15378"/>
        <dbReference type="ChEBI" id="CHEBI:57643"/>
        <dbReference type="ChEBI" id="CHEBI:57856"/>
        <dbReference type="ChEBI" id="CHEBI:59789"/>
        <dbReference type="ChEBI" id="CHEBI:64572"/>
    </reaction>
</comment>
<feature type="topological domain" description="Cytoplasmic" evidence="14">
    <location>
        <begin position="214"/>
        <end position="231"/>
    </location>
</feature>
<evidence type="ECO:0000256" key="13">
    <source>
        <dbReference type="ARBA" id="ARBA00023264"/>
    </source>
</evidence>
<dbReference type="EMBL" id="JADGKB010000014">
    <property type="protein sequence ID" value="KAJ3259939.1"/>
    <property type="molecule type" value="Genomic_DNA"/>
</dbReference>
<dbReference type="GO" id="GO:0000773">
    <property type="term" value="F:phosphatidyl-N-methylethanolamine N-methyltransferase activity"/>
    <property type="evidence" value="ECO:0007669"/>
    <property type="project" value="UniProtKB-UniRule"/>
</dbReference>
<comment type="subcellular location">
    <subcellularLocation>
        <location evidence="14">Endoplasmic reticulum membrane</location>
        <topology evidence="14">Multi-pass membrane protein</topology>
    </subcellularLocation>
    <subcellularLocation>
        <location evidence="14">Mitochondrion membrane</location>
        <topology evidence="14">Multi-pass membrane protein</topology>
    </subcellularLocation>
</comment>
<dbReference type="PANTHER" id="PTHR15458">
    <property type="entry name" value="PHOSPHATIDYLETHANOLAMINE N-METHYLTRANSFERASE"/>
    <property type="match status" value="1"/>
</dbReference>
<comment type="catalytic activity">
    <reaction evidence="14">
        <text>a 1,2-diacyl-sn-glycero-3-phospho-N-methylethanolamine + S-adenosyl-L-methionine = a 1,2-diacyl-sn-glycero-3-phospho-N,N-dimethylethanolamine + S-adenosyl-L-homocysteine + H(+)</text>
        <dbReference type="Rhea" id="RHEA:32735"/>
        <dbReference type="ChEBI" id="CHEBI:15378"/>
        <dbReference type="ChEBI" id="CHEBI:57856"/>
        <dbReference type="ChEBI" id="CHEBI:59789"/>
        <dbReference type="ChEBI" id="CHEBI:64572"/>
        <dbReference type="ChEBI" id="CHEBI:64573"/>
        <dbReference type="EC" id="2.1.1.71"/>
    </reaction>
</comment>
<evidence type="ECO:0000256" key="4">
    <source>
        <dbReference type="ARBA" id="ARBA00022603"/>
    </source>
</evidence>
<evidence type="ECO:0000313" key="17">
    <source>
        <dbReference type="Proteomes" id="UP001210925"/>
    </source>
</evidence>
<keyword evidence="6 14" id="KW-0949">S-adenosyl-L-methionine</keyword>
<evidence type="ECO:0000256" key="9">
    <source>
        <dbReference type="ARBA" id="ARBA00022989"/>
    </source>
</evidence>
<comment type="function">
    <text evidence="14">Catalyzes the second two steps of the methylation pathway of phosphatidylcholine biosynthesis, the SAM-dependent methylation of phosphatidylmonomethylethanolamine (PMME) to phosphatidyldimethylethanolamine (PDME) and of PDME to phosphatidylcholine (PC).</text>
</comment>
<comment type="caution">
    <text evidence="14">Lacks conserved residue(s) required for the propagation of feature annotation.</text>
</comment>
<evidence type="ECO:0000256" key="5">
    <source>
        <dbReference type="ARBA" id="ARBA00022679"/>
    </source>
</evidence>
<keyword evidence="11 14" id="KW-0472">Membrane</keyword>
<feature type="topological domain" description="Lumenal" evidence="14">
    <location>
        <begin position="1"/>
        <end position="42"/>
    </location>
</feature>
<comment type="pathway">
    <text evidence="1 14">Phospholipid metabolism; phosphatidylcholine biosynthesis.</text>
</comment>
<feature type="transmembrane region" description="Helical" evidence="15">
    <location>
        <begin position="188"/>
        <end position="210"/>
    </location>
</feature>
<dbReference type="PANTHER" id="PTHR15458:SF5">
    <property type="entry name" value="PHOSPHATIDYLETHANOLAMINE N-METHYLTRANSFERASE"/>
    <property type="match status" value="1"/>
</dbReference>
<dbReference type="EC" id="2.1.1.71" evidence="14"/>
<keyword evidence="13 14" id="KW-1208">Phospholipid metabolism</keyword>
<evidence type="ECO:0000313" key="16">
    <source>
        <dbReference type="EMBL" id="KAJ3259939.1"/>
    </source>
</evidence>
<keyword evidence="14" id="KW-0496">Mitochondrion</keyword>
<protein>
    <recommendedName>
        <fullName evidence="14">Phosphatidyl-N-methylethanolamine N-methyltransferase</fullName>
        <ecNumber evidence="14">2.1.1.71</ecNumber>
    </recommendedName>
    <alternativeName>
        <fullName evidence="14">Phospholipid methyltransferase</fullName>
        <shortName evidence="14">PLMT</shortName>
    </alternativeName>
</protein>
<dbReference type="PIRSF" id="PIRSF005444">
    <property type="entry name" value="PEMT"/>
    <property type="match status" value="1"/>
</dbReference>
<feature type="binding site" evidence="14">
    <location>
        <begin position="132"/>
        <end position="134"/>
    </location>
    <ligand>
        <name>S-adenosyl-L-methionine</name>
        <dbReference type="ChEBI" id="CHEBI:59789"/>
    </ligand>
</feature>
<evidence type="ECO:0000256" key="8">
    <source>
        <dbReference type="ARBA" id="ARBA00022824"/>
    </source>
</evidence>
<evidence type="ECO:0000256" key="6">
    <source>
        <dbReference type="ARBA" id="ARBA00022691"/>
    </source>
</evidence>
<feature type="intramembrane region" description="Helical" evidence="14">
    <location>
        <begin position="43"/>
        <end position="63"/>
    </location>
</feature>
<keyword evidence="3 14" id="KW-0444">Lipid biosynthesis</keyword>
<evidence type="ECO:0000256" key="15">
    <source>
        <dbReference type="SAM" id="Phobius"/>
    </source>
</evidence>